<dbReference type="WBParaSite" id="JU765_v2.g13228.t1">
    <property type="protein sequence ID" value="JU765_v2.g13228.t1"/>
    <property type="gene ID" value="JU765_v2.g13228"/>
</dbReference>
<protein>
    <submittedName>
        <fullName evidence="2">USP domain-containing protein</fullName>
    </submittedName>
</protein>
<accession>A0AC34Q5R9</accession>
<proteinExistence type="predicted"/>
<reference evidence="2" key="1">
    <citation type="submission" date="2022-11" db="UniProtKB">
        <authorList>
            <consortium name="WormBaseParasite"/>
        </authorList>
    </citation>
    <scope>IDENTIFICATION</scope>
</reference>
<dbReference type="Proteomes" id="UP000887576">
    <property type="component" value="Unplaced"/>
</dbReference>
<evidence type="ECO:0000313" key="2">
    <source>
        <dbReference type="WBParaSite" id="JU765_v2.g13228.t1"/>
    </source>
</evidence>
<evidence type="ECO:0000313" key="1">
    <source>
        <dbReference type="Proteomes" id="UP000887576"/>
    </source>
</evidence>
<sequence>MSYSPNRTNFSSTTSYVFAAEYCLSQNGYYSSEITGVAFDPCHELLWTAHASGKVKSYQCGSVIQDIHSFNNIGSKIEIFEVYEDMILCGTSNSLFGFQRNGQNSPNFYGLRAAHRPVFNNNLLYVAGASNACFTVDLEAQTVTQVFPVADPTSVVAMKANNSCVLSVHESGFVSVMPLDGSSGYNFIAHSGPLTGMDVFGDLIVTAGHTISSDIFHQHMKSAQPDNYLKLFDLRYPTELPRPADLIPMPCPKHFFFTDTYTGSRAVVASHNSQVHSVDLQTHHINTIVSNYNQYGNTNHSAISSSCQVFANVDDNQTIRLYALHSELQGTHGVVNFKSYPFSFSTPNGLPEEYNHSRDYYGYYKNNYYHQNQTQQEAQIDGSFGLNYLSLNDSIENAGVCRNPSSSSTNSYDYSFLMDARYLLKSASRGPMPIYPRDFFLEFTEYDLRCQLTATSPWDCGKLEGNIPKFYSQPNTKCILNRTVYEKFNTSSQVPLLDCAEAPFVSSVIRALSAVPILRKLVLAHLCRVPNCLLCEVHFIIRNINGQENDGSRIPVTCTGMVREMSSYKNFETIRRFRPLSFAGICTSTFCNFLFTHIFSSTKTIHDQEALEKISSYTKTTQISKETCGSCGSLETTEFSRHVIHLKYTFYDWNQNTPFVQLLEQSFAAGGKNSEQMAQCKKCHRRANRRDMGHDVILPSVLVIDTNMTKDGYIFWNHNADAFCRRPPNSMKDVDERFSKEFLPHERKNGSYFEKHLRNVSQAVHSSANGWSSYLPSMISASRDGSGYVSFSSSIEKEPNRKIYALCAAIMCIGDNFKGGRVLAVCKNPKPNNPLLNWTIFNDYIVTAVKEQEALYTHSSWKLPHMLFYCEVDSLNAICDPILIPKNFLTDFKNTAVIPDLTTANNLIPEPGELVALDSEFVKSDSQQKEHVLGRVSCINKDGKVIIDDYSLLSTGEKISDYLTQYSGIEAEDLDPSKSKKFLLSRKLTFFKVLFLIGNKNVFVGHALQNDFKIMNIYIPKTQCIDTSELYRLEGRQFLKLRDLVKIVFGDEIQSSSHDSIEDAMYSLKLYNHYKTCVESKTDMTSWLQAIYDESQKQSVTRQRNSPVGFSPSSNLNLFANFPSYLYST</sequence>
<organism evidence="1 2">
    <name type="scientific">Panagrolaimus sp. JU765</name>
    <dbReference type="NCBI Taxonomy" id="591449"/>
    <lineage>
        <taxon>Eukaryota</taxon>
        <taxon>Metazoa</taxon>
        <taxon>Ecdysozoa</taxon>
        <taxon>Nematoda</taxon>
        <taxon>Chromadorea</taxon>
        <taxon>Rhabditida</taxon>
        <taxon>Tylenchina</taxon>
        <taxon>Panagrolaimomorpha</taxon>
        <taxon>Panagrolaimoidea</taxon>
        <taxon>Panagrolaimidae</taxon>
        <taxon>Panagrolaimus</taxon>
    </lineage>
</organism>
<name>A0AC34Q5R9_9BILA</name>